<evidence type="ECO:0000256" key="9">
    <source>
        <dbReference type="ARBA" id="ARBA00023065"/>
    </source>
</evidence>
<evidence type="ECO:0000256" key="4">
    <source>
        <dbReference type="ARBA" id="ARBA00022614"/>
    </source>
</evidence>
<evidence type="ECO:0000256" key="13">
    <source>
        <dbReference type="SAM" id="Coils"/>
    </source>
</evidence>
<evidence type="ECO:0000256" key="8">
    <source>
        <dbReference type="ARBA" id="ARBA00022989"/>
    </source>
</evidence>
<dbReference type="Pfam" id="PF13855">
    <property type="entry name" value="LRR_8"/>
    <property type="match status" value="1"/>
</dbReference>
<keyword evidence="2" id="KW-0813">Transport</keyword>
<feature type="chain" id="PRO_5040301516" evidence="14">
    <location>
        <begin position="23"/>
        <end position="662"/>
    </location>
</feature>
<keyword evidence="16" id="KW-1185">Reference proteome</keyword>
<dbReference type="InterPro" id="IPR001611">
    <property type="entry name" value="Leu-rich_rpt"/>
</dbReference>
<evidence type="ECO:0000256" key="11">
    <source>
        <dbReference type="ARBA" id="ARBA00023157"/>
    </source>
</evidence>
<evidence type="ECO:0000313" key="15">
    <source>
        <dbReference type="EMBL" id="CAH1735495.1"/>
    </source>
</evidence>
<keyword evidence="9" id="KW-0406">Ion transport</keyword>
<dbReference type="PANTHER" id="PTHR46473:SF10">
    <property type="entry name" value="LD45603P-RELATED"/>
    <property type="match status" value="1"/>
</dbReference>
<feature type="coiled-coil region" evidence="13">
    <location>
        <begin position="315"/>
        <end position="349"/>
    </location>
</feature>
<dbReference type="Gene3D" id="1.20.5.170">
    <property type="match status" value="1"/>
</dbReference>
<sequence length="662" mass="73781">MFKKMKMHQLAYIFLLMGTCFGDLVNMTCEFVVINPGTLPYISGSHYGCNLIDESFSFDSEPSEVIGEHEDGLQNTEVDVLSIIGKEFYKLPDLSATFSEIVYLTIRGTPLSYLENEHLVPYADKLVYLVVRSSALEIIGKNLLSGLALLKSLDLRDNKIFYIHPEVFGSLIFNSLLFDGNECKSSGVDVGHFEISQSTLPEFITKVKSSSCGSLDPETFVSKFGSTKVEILTSMQALITQAKQIQDLQNTFDSFNTSLAVVTDLYMNASLTISTLEYEISALNISNEEFKSKYEFANLTLFTLNLTLSNLSVINEELLSNYENASSTITNLESQITTLNASNEDCKSNYESANTTMFTLNLIISNLSASYGELMLNCENANSTILTLESTIMKLNTTNEQCKLKYDNLNHSFNALQLHADELELQIEDLDVKVEKCLEVNGTCRFTNGTNGYTCIAHNITITNLTDTEIVWTGTHNPNTFKDQNVHALILRDLDIQYMPNTIGSTFADIKTIIVRNCGLKRLSSSDFKDLDVLTTLEITFNNIETFDLEAFDSLASLETLNLSDNKIKSLPSKIFAMLPNLRSLSLDQNELTSIKADYIATSNSIKYFSATNNQISKVESSFVWKLRSATVVNFSGNGCNQMFNSTIGSYITFYSAILSKC</sequence>
<reference evidence="15" key="2">
    <citation type="submission" date="2022-10" db="EMBL/GenBank/DDBJ databases">
        <authorList>
            <consortium name="ENA_rothamsted_submissions"/>
            <consortium name="culmorum"/>
            <person name="King R."/>
        </authorList>
    </citation>
    <scope>NUCLEOTIDE SEQUENCE</scope>
</reference>
<keyword evidence="13" id="KW-0175">Coiled coil</keyword>
<keyword evidence="8" id="KW-1133">Transmembrane helix</keyword>
<dbReference type="InterPro" id="IPR003591">
    <property type="entry name" value="Leu-rich_rpt_typical-subtyp"/>
</dbReference>
<evidence type="ECO:0000256" key="3">
    <source>
        <dbReference type="ARBA" id="ARBA00022475"/>
    </source>
</evidence>
<dbReference type="AlphaFoldDB" id="A0A9P0JCT9"/>
<dbReference type="InterPro" id="IPR032675">
    <property type="entry name" value="LRR_dom_sf"/>
</dbReference>
<dbReference type="Pfam" id="PF00560">
    <property type="entry name" value="LRR_1"/>
    <property type="match status" value="1"/>
</dbReference>
<feature type="signal peptide" evidence="14">
    <location>
        <begin position="1"/>
        <end position="22"/>
    </location>
</feature>
<evidence type="ECO:0000256" key="7">
    <source>
        <dbReference type="ARBA" id="ARBA00022737"/>
    </source>
</evidence>
<dbReference type="GO" id="GO:0034220">
    <property type="term" value="P:monoatomic ion transmembrane transport"/>
    <property type="evidence" value="ECO:0007669"/>
    <property type="project" value="UniProtKB-KW"/>
</dbReference>
<evidence type="ECO:0000256" key="2">
    <source>
        <dbReference type="ARBA" id="ARBA00022448"/>
    </source>
</evidence>
<keyword evidence="6 14" id="KW-0732">Signal</keyword>
<keyword evidence="7" id="KW-0677">Repeat</keyword>
<keyword evidence="12" id="KW-0407">Ion channel</keyword>
<evidence type="ECO:0000256" key="1">
    <source>
        <dbReference type="ARBA" id="ARBA00004162"/>
    </source>
</evidence>
<keyword evidence="5" id="KW-0812">Transmembrane</keyword>
<dbReference type="SUPFAM" id="SSF52058">
    <property type="entry name" value="L domain-like"/>
    <property type="match status" value="2"/>
</dbReference>
<evidence type="ECO:0000256" key="14">
    <source>
        <dbReference type="SAM" id="SignalP"/>
    </source>
</evidence>
<evidence type="ECO:0000256" key="10">
    <source>
        <dbReference type="ARBA" id="ARBA00023136"/>
    </source>
</evidence>
<keyword evidence="3" id="KW-1003">Cell membrane</keyword>
<proteinExistence type="predicted"/>
<gene>
    <name evidence="15" type="ORF">CHIRRI_LOCUS14762</name>
</gene>
<evidence type="ECO:0000256" key="5">
    <source>
        <dbReference type="ARBA" id="ARBA00022692"/>
    </source>
</evidence>
<dbReference type="SMART" id="SM00369">
    <property type="entry name" value="LRR_TYP"/>
    <property type="match status" value="4"/>
</dbReference>
<feature type="coiled-coil region" evidence="13">
    <location>
        <begin position="406"/>
        <end position="440"/>
    </location>
</feature>
<dbReference type="Proteomes" id="UP001153620">
    <property type="component" value="Chromosome 4"/>
</dbReference>
<reference evidence="15" key="1">
    <citation type="submission" date="2022-01" db="EMBL/GenBank/DDBJ databases">
        <authorList>
            <person name="King R."/>
        </authorList>
    </citation>
    <scope>NUCLEOTIDE SEQUENCE</scope>
</reference>
<organism evidence="15 16">
    <name type="scientific">Chironomus riparius</name>
    <dbReference type="NCBI Taxonomy" id="315576"/>
    <lineage>
        <taxon>Eukaryota</taxon>
        <taxon>Metazoa</taxon>
        <taxon>Ecdysozoa</taxon>
        <taxon>Arthropoda</taxon>
        <taxon>Hexapoda</taxon>
        <taxon>Insecta</taxon>
        <taxon>Pterygota</taxon>
        <taxon>Neoptera</taxon>
        <taxon>Endopterygota</taxon>
        <taxon>Diptera</taxon>
        <taxon>Nematocera</taxon>
        <taxon>Chironomoidea</taxon>
        <taxon>Chironomidae</taxon>
        <taxon>Chironominae</taxon>
        <taxon>Chironomus</taxon>
    </lineage>
</organism>
<dbReference type="PROSITE" id="PS51450">
    <property type="entry name" value="LRR"/>
    <property type="match status" value="1"/>
</dbReference>
<dbReference type="GO" id="GO:0005886">
    <property type="term" value="C:plasma membrane"/>
    <property type="evidence" value="ECO:0007669"/>
    <property type="project" value="UniProtKB-SubCell"/>
</dbReference>
<name>A0A9P0JCT9_9DIPT</name>
<protein>
    <submittedName>
        <fullName evidence="15">Uncharacterized protein</fullName>
    </submittedName>
</protein>
<dbReference type="EMBL" id="OU895880">
    <property type="protein sequence ID" value="CAH1735495.1"/>
    <property type="molecule type" value="Genomic_DNA"/>
</dbReference>
<dbReference type="InterPro" id="IPR051432">
    <property type="entry name" value="KCNMA1_auxiliary"/>
</dbReference>
<evidence type="ECO:0000256" key="12">
    <source>
        <dbReference type="ARBA" id="ARBA00023303"/>
    </source>
</evidence>
<dbReference type="PANTHER" id="PTHR46473">
    <property type="entry name" value="GH08155P"/>
    <property type="match status" value="1"/>
</dbReference>
<keyword evidence="10" id="KW-0472">Membrane</keyword>
<accession>A0A9P0JCT9</accession>
<dbReference type="Gene3D" id="3.80.10.10">
    <property type="entry name" value="Ribonuclease Inhibitor"/>
    <property type="match status" value="2"/>
</dbReference>
<dbReference type="OrthoDB" id="6021021at2759"/>
<comment type="subcellular location">
    <subcellularLocation>
        <location evidence="1">Cell membrane</location>
        <topology evidence="1">Single-pass membrane protein</topology>
    </subcellularLocation>
</comment>
<evidence type="ECO:0000256" key="6">
    <source>
        <dbReference type="ARBA" id="ARBA00022729"/>
    </source>
</evidence>
<keyword evidence="11" id="KW-1015">Disulfide bond</keyword>
<keyword evidence="4" id="KW-0433">Leucine-rich repeat</keyword>
<evidence type="ECO:0000313" key="16">
    <source>
        <dbReference type="Proteomes" id="UP001153620"/>
    </source>
</evidence>